<keyword evidence="4" id="KW-1185">Reference proteome</keyword>
<evidence type="ECO:0000313" key="4">
    <source>
        <dbReference type="Proteomes" id="UP001501243"/>
    </source>
</evidence>
<reference evidence="4" key="1">
    <citation type="journal article" date="2019" name="Int. J. Syst. Evol. Microbiol.">
        <title>The Global Catalogue of Microorganisms (GCM) 10K type strain sequencing project: providing services to taxonomists for standard genome sequencing and annotation.</title>
        <authorList>
            <consortium name="The Broad Institute Genomics Platform"/>
            <consortium name="The Broad Institute Genome Sequencing Center for Infectious Disease"/>
            <person name="Wu L."/>
            <person name="Ma J."/>
        </authorList>
    </citation>
    <scope>NUCLEOTIDE SEQUENCE [LARGE SCALE GENOMIC DNA]</scope>
    <source>
        <strain evidence="4">JCM 17841</strain>
    </source>
</reference>
<dbReference type="InterPro" id="IPR036890">
    <property type="entry name" value="HATPase_C_sf"/>
</dbReference>
<comment type="caution">
    <text evidence="3">The sequence shown here is derived from an EMBL/GenBank/DDBJ whole genome shotgun (WGS) entry which is preliminary data.</text>
</comment>
<dbReference type="Proteomes" id="UP001501243">
    <property type="component" value="Unassembled WGS sequence"/>
</dbReference>
<protein>
    <recommendedName>
        <fullName evidence="2">Signal transduction histidine kinase internal region domain-containing protein</fullName>
    </recommendedName>
</protein>
<keyword evidence="1" id="KW-0472">Membrane</keyword>
<feature type="transmembrane region" description="Helical" evidence="1">
    <location>
        <begin position="32"/>
        <end position="51"/>
    </location>
</feature>
<dbReference type="RefSeq" id="WP_208131114.1">
    <property type="nucleotide sequence ID" value="NZ_BAABGQ010000008.1"/>
</dbReference>
<name>A0ABP8QMA5_9BACT</name>
<feature type="transmembrane region" description="Helical" evidence="1">
    <location>
        <begin position="72"/>
        <end position="96"/>
    </location>
</feature>
<evidence type="ECO:0000313" key="3">
    <source>
        <dbReference type="EMBL" id="GAA4504905.1"/>
    </source>
</evidence>
<keyword evidence="1" id="KW-0812">Transmembrane</keyword>
<dbReference type="InterPro" id="IPR010559">
    <property type="entry name" value="Sig_transdc_His_kin_internal"/>
</dbReference>
<dbReference type="Gene3D" id="3.30.565.10">
    <property type="entry name" value="Histidine kinase-like ATPase, C-terminal domain"/>
    <property type="match status" value="1"/>
</dbReference>
<keyword evidence="1" id="KW-1133">Transmembrane helix</keyword>
<feature type="domain" description="Signal transduction histidine kinase internal region" evidence="2">
    <location>
        <begin position="151"/>
        <end position="229"/>
    </location>
</feature>
<dbReference type="PANTHER" id="PTHR34220:SF7">
    <property type="entry name" value="SENSOR HISTIDINE KINASE YPDA"/>
    <property type="match status" value="1"/>
</dbReference>
<dbReference type="InterPro" id="IPR050640">
    <property type="entry name" value="Bact_2-comp_sensor_kinase"/>
</dbReference>
<dbReference type="PANTHER" id="PTHR34220">
    <property type="entry name" value="SENSOR HISTIDINE KINASE YPDA"/>
    <property type="match status" value="1"/>
</dbReference>
<sequence>MNDRRFLLFGIPLLAALELVPRGSYSQPLGWHWLVDYGVALLFTITLWLGNRALWQWLLRRWPQQAATARRLWCLAAAGVAYTAAASLTLAGLLAMLQGYHLHLADELREISLNLVSTFIVLLLYESRHLFVQWEANLRRADHLAQASTQAQLDTLAQQLDPHFLFNSLNTLAALIEPQNEPAQHYVEGLADVYRYVLLSRERPTVPLAEELAFVQTYVALQKVRFRDNVLVSYDVPTAALARRVAPLSVQGLVENALKHNEASRARPLHLRLAADVASLRVENTWQPRAAGLAPGTGTGLANVRQRYALLGASQPVQVQQAGDIFAVTLPLLPPA</sequence>
<accession>A0ABP8QMA5</accession>
<dbReference type="Pfam" id="PF06580">
    <property type="entry name" value="His_kinase"/>
    <property type="match status" value="1"/>
</dbReference>
<dbReference type="EMBL" id="BAABGQ010000008">
    <property type="protein sequence ID" value="GAA4504905.1"/>
    <property type="molecule type" value="Genomic_DNA"/>
</dbReference>
<proteinExistence type="predicted"/>
<gene>
    <name evidence="3" type="ORF">GCM10023172_31970</name>
</gene>
<organism evidence="3 4">
    <name type="scientific">Hymenobacter ginsengisoli</name>
    <dbReference type="NCBI Taxonomy" id="1051626"/>
    <lineage>
        <taxon>Bacteria</taxon>
        <taxon>Pseudomonadati</taxon>
        <taxon>Bacteroidota</taxon>
        <taxon>Cytophagia</taxon>
        <taxon>Cytophagales</taxon>
        <taxon>Hymenobacteraceae</taxon>
        <taxon>Hymenobacter</taxon>
    </lineage>
</organism>
<evidence type="ECO:0000256" key="1">
    <source>
        <dbReference type="SAM" id="Phobius"/>
    </source>
</evidence>
<evidence type="ECO:0000259" key="2">
    <source>
        <dbReference type="Pfam" id="PF06580"/>
    </source>
</evidence>
<dbReference type="SUPFAM" id="SSF55874">
    <property type="entry name" value="ATPase domain of HSP90 chaperone/DNA topoisomerase II/histidine kinase"/>
    <property type="match status" value="1"/>
</dbReference>